<evidence type="ECO:0000313" key="3">
    <source>
        <dbReference type="EMBL" id="HGM07154.1"/>
    </source>
</evidence>
<organism evidence="3">
    <name type="scientific">Ignisphaera aggregans</name>
    <dbReference type="NCBI Taxonomy" id="334771"/>
    <lineage>
        <taxon>Archaea</taxon>
        <taxon>Thermoproteota</taxon>
        <taxon>Thermoprotei</taxon>
        <taxon>Desulfurococcales</taxon>
        <taxon>Desulfurococcaceae</taxon>
        <taxon>Ignisphaera</taxon>
    </lineage>
</organism>
<evidence type="ECO:0000256" key="2">
    <source>
        <dbReference type="ARBA" id="ARBA00023163"/>
    </source>
</evidence>
<name>A0A7C4H8H0_9CREN</name>
<dbReference type="InterPro" id="IPR053721">
    <property type="entry name" value="Fimbrial_Adhesin_Reg"/>
</dbReference>
<accession>A0A7C4H8H0</accession>
<gene>
    <name evidence="3" type="ORF">ENU31_01915</name>
</gene>
<keyword evidence="1" id="KW-0805">Transcription regulation</keyword>
<dbReference type="EMBL" id="DTCA01000064">
    <property type="protein sequence ID" value="HGM07154.1"/>
    <property type="molecule type" value="Genomic_DNA"/>
</dbReference>
<proteinExistence type="predicted"/>
<reference evidence="3" key="1">
    <citation type="journal article" date="2020" name="mSystems">
        <title>Genome- and Community-Level Interaction Insights into Carbon Utilization and Element Cycling Functions of Hydrothermarchaeota in Hydrothermal Sediment.</title>
        <authorList>
            <person name="Zhou Z."/>
            <person name="Liu Y."/>
            <person name="Xu W."/>
            <person name="Pan J."/>
            <person name="Luo Z.H."/>
            <person name="Li M."/>
        </authorList>
    </citation>
    <scope>NUCLEOTIDE SEQUENCE [LARGE SCALE GENOMIC DNA]</scope>
    <source>
        <strain evidence="3">SpSt-658</strain>
    </source>
</reference>
<evidence type="ECO:0000256" key="1">
    <source>
        <dbReference type="ARBA" id="ARBA00023015"/>
    </source>
</evidence>
<comment type="caution">
    <text evidence="3">The sequence shown here is derived from an EMBL/GenBank/DDBJ whole genome shotgun (WGS) entry which is preliminary data.</text>
</comment>
<protein>
    <submittedName>
        <fullName evidence="3">Uncharacterized protein</fullName>
    </submittedName>
</protein>
<dbReference type="Gene3D" id="1.10.10.2690">
    <property type="match status" value="1"/>
</dbReference>
<dbReference type="AlphaFoldDB" id="A0A7C4H8H0"/>
<sequence>MKSSTESVLEYLILKVLANREEIVKALYDYFVEGASPSTIAMKYGLSKHQIRGYVQRIIEKTGSPMKSRVLMKYTAPLILKLKPIARKVNTSMAICGICKEELPVQVIEDHIKKKHSDILGECLDSVIDILKKTSTVKRHR</sequence>
<keyword evidence="2" id="KW-0804">Transcription</keyword>